<feature type="transmembrane region" description="Helical" evidence="19">
    <location>
        <begin position="36"/>
        <end position="57"/>
    </location>
</feature>
<evidence type="ECO:0000256" key="6">
    <source>
        <dbReference type="ARBA" id="ARBA00015850"/>
    </source>
</evidence>
<feature type="transmembrane region" description="Helical" evidence="19">
    <location>
        <begin position="184"/>
        <end position="214"/>
    </location>
</feature>
<evidence type="ECO:0000256" key="1">
    <source>
        <dbReference type="ARBA" id="ARBA00001946"/>
    </source>
</evidence>
<dbReference type="EC" id="2.7.8.26" evidence="5 19"/>
<dbReference type="HAMAP" id="MF_00719">
    <property type="entry name" value="CobS"/>
    <property type="match status" value="1"/>
</dbReference>
<comment type="function">
    <text evidence="14 19">Joins adenosylcobinamide-GDP and alpha-ribazole to generate adenosylcobalamin (Ado-cobalamin). Also synthesizes adenosylcobalamin 5'-phosphate from adenosylcobinamide-GDP and alpha-ribazole 5'-phosphate.</text>
</comment>
<evidence type="ECO:0000313" key="20">
    <source>
        <dbReference type="EMBL" id="HFC93294.1"/>
    </source>
</evidence>
<evidence type="ECO:0000256" key="2">
    <source>
        <dbReference type="ARBA" id="ARBA00004651"/>
    </source>
</evidence>
<feature type="transmembrane region" description="Helical" evidence="19">
    <location>
        <begin position="64"/>
        <end position="85"/>
    </location>
</feature>
<comment type="cofactor">
    <cofactor evidence="1 19">
        <name>Mg(2+)</name>
        <dbReference type="ChEBI" id="CHEBI:18420"/>
    </cofactor>
</comment>
<feature type="transmembrane region" description="Helical" evidence="19">
    <location>
        <begin position="144"/>
        <end position="164"/>
    </location>
</feature>
<comment type="subcellular location">
    <subcellularLocation>
        <location evidence="2 19">Cell membrane</location>
        <topology evidence="2 19">Multi-pass membrane protein</topology>
    </subcellularLocation>
</comment>
<comment type="catalytic activity">
    <reaction evidence="18 19">
        <text>alpha-ribazole 5'-phosphate + adenosylcob(III)inamide-GDP = adenosylcob(III)alamin 5'-phosphate + GMP + H(+)</text>
        <dbReference type="Rhea" id="RHEA:23560"/>
        <dbReference type="ChEBI" id="CHEBI:15378"/>
        <dbReference type="ChEBI" id="CHEBI:57918"/>
        <dbReference type="ChEBI" id="CHEBI:58115"/>
        <dbReference type="ChEBI" id="CHEBI:60487"/>
        <dbReference type="ChEBI" id="CHEBI:60493"/>
        <dbReference type="EC" id="2.7.8.26"/>
    </reaction>
</comment>
<dbReference type="PANTHER" id="PTHR34148">
    <property type="entry name" value="ADENOSYLCOBINAMIDE-GDP RIBAZOLETRANSFERASE"/>
    <property type="match status" value="1"/>
</dbReference>
<comment type="caution">
    <text evidence="20">The sequence shown here is derived from an EMBL/GenBank/DDBJ whole genome shotgun (WGS) entry which is preliminary data.</text>
</comment>
<evidence type="ECO:0000256" key="17">
    <source>
        <dbReference type="ARBA" id="ARBA00048623"/>
    </source>
</evidence>
<feature type="transmembrane region" description="Helical" evidence="19">
    <location>
        <begin position="117"/>
        <end position="137"/>
    </location>
</feature>
<evidence type="ECO:0000256" key="5">
    <source>
        <dbReference type="ARBA" id="ARBA00013200"/>
    </source>
</evidence>
<dbReference type="InterPro" id="IPR003805">
    <property type="entry name" value="CobS"/>
</dbReference>
<evidence type="ECO:0000256" key="3">
    <source>
        <dbReference type="ARBA" id="ARBA00004663"/>
    </source>
</evidence>
<evidence type="ECO:0000256" key="7">
    <source>
        <dbReference type="ARBA" id="ARBA00022475"/>
    </source>
</evidence>
<keyword evidence="9 19" id="KW-0808">Transferase</keyword>
<keyword evidence="10 19" id="KW-0812">Transmembrane</keyword>
<dbReference type="GO" id="GO:0008818">
    <property type="term" value="F:cobalamin 5'-phosphate synthase activity"/>
    <property type="evidence" value="ECO:0007669"/>
    <property type="project" value="UniProtKB-UniRule"/>
</dbReference>
<dbReference type="Proteomes" id="UP000885750">
    <property type="component" value="Unassembled WGS sequence"/>
</dbReference>
<keyword evidence="12 19" id="KW-1133">Transmembrane helix</keyword>
<dbReference type="NCBIfam" id="TIGR00317">
    <property type="entry name" value="cobS"/>
    <property type="match status" value="1"/>
</dbReference>
<evidence type="ECO:0000256" key="10">
    <source>
        <dbReference type="ARBA" id="ARBA00022692"/>
    </source>
</evidence>
<evidence type="ECO:0000256" key="12">
    <source>
        <dbReference type="ARBA" id="ARBA00022989"/>
    </source>
</evidence>
<dbReference type="GO" id="GO:0005886">
    <property type="term" value="C:plasma membrane"/>
    <property type="evidence" value="ECO:0007669"/>
    <property type="project" value="UniProtKB-SubCell"/>
</dbReference>
<comment type="catalytic activity">
    <reaction evidence="17 19">
        <text>alpha-ribazole + adenosylcob(III)inamide-GDP = adenosylcob(III)alamin + GMP + H(+)</text>
        <dbReference type="Rhea" id="RHEA:16049"/>
        <dbReference type="ChEBI" id="CHEBI:10329"/>
        <dbReference type="ChEBI" id="CHEBI:15378"/>
        <dbReference type="ChEBI" id="CHEBI:18408"/>
        <dbReference type="ChEBI" id="CHEBI:58115"/>
        <dbReference type="ChEBI" id="CHEBI:60487"/>
        <dbReference type="EC" id="2.7.8.26"/>
    </reaction>
</comment>
<feature type="transmembrane region" description="Helical" evidence="19">
    <location>
        <begin position="226"/>
        <end position="250"/>
    </location>
</feature>
<dbReference type="GO" id="GO:0051073">
    <property type="term" value="F:adenosylcobinamide-GDP ribazoletransferase activity"/>
    <property type="evidence" value="ECO:0007669"/>
    <property type="project" value="UniProtKB-UniRule"/>
</dbReference>
<comment type="similarity">
    <text evidence="4 19">Belongs to the CobS family.</text>
</comment>
<protein>
    <recommendedName>
        <fullName evidence="6 19">Adenosylcobinamide-GDP ribazoletransferase</fullName>
        <ecNumber evidence="5 19">2.7.8.26</ecNumber>
    </recommendedName>
    <alternativeName>
        <fullName evidence="16 19">Cobalamin synthase</fullName>
    </alternativeName>
    <alternativeName>
        <fullName evidence="15 19">Cobalamin-5'-phosphate synthase</fullName>
    </alternativeName>
</protein>
<gene>
    <name evidence="19 20" type="primary">cobS</name>
    <name evidence="20" type="ORF">ENJ51_10845</name>
</gene>
<keyword evidence="8 19" id="KW-0169">Cobalamin biosynthesis</keyword>
<evidence type="ECO:0000256" key="15">
    <source>
        <dbReference type="ARBA" id="ARBA00032605"/>
    </source>
</evidence>
<dbReference type="Pfam" id="PF02654">
    <property type="entry name" value="CobS"/>
    <property type="match status" value="1"/>
</dbReference>
<dbReference type="AlphaFoldDB" id="A0A7V2T4F9"/>
<evidence type="ECO:0000256" key="9">
    <source>
        <dbReference type="ARBA" id="ARBA00022679"/>
    </source>
</evidence>
<dbReference type="PANTHER" id="PTHR34148:SF1">
    <property type="entry name" value="ADENOSYLCOBINAMIDE-GDP RIBAZOLETRANSFERASE"/>
    <property type="match status" value="1"/>
</dbReference>
<keyword evidence="7 19" id="KW-1003">Cell membrane</keyword>
<evidence type="ECO:0000256" key="19">
    <source>
        <dbReference type="HAMAP-Rule" id="MF_00719"/>
    </source>
</evidence>
<evidence type="ECO:0000256" key="18">
    <source>
        <dbReference type="ARBA" id="ARBA00049504"/>
    </source>
</evidence>
<dbReference type="UniPathway" id="UPA00148">
    <property type="reaction ID" value="UER00238"/>
</dbReference>
<accession>A0A7V2T4F9</accession>
<name>A0A7V2T4F9_LEUMU</name>
<evidence type="ECO:0000256" key="4">
    <source>
        <dbReference type="ARBA" id="ARBA00010561"/>
    </source>
</evidence>
<comment type="pathway">
    <text evidence="3 19">Cofactor biosynthesis; adenosylcobalamin biosynthesis; adenosylcobalamin from cob(II)yrinate a,c-diamide: step 7/7.</text>
</comment>
<evidence type="ECO:0000256" key="8">
    <source>
        <dbReference type="ARBA" id="ARBA00022573"/>
    </source>
</evidence>
<sequence length="251" mass="27065">MPPLIKSFFIAQIFLTRIPTPKITEMNEEEISSSVLYYPFVGFFIGLFLILMAVLLTSSVGEDAYNVVAAIIITLWVFITGGLHLDGLADTADGLVGGQGNAERTLVIMKDPVSGPAGIASIVLVLLLKYSAVVAVLNSEMSYWSLLLAPIVARGGAIALLTYSPVSQQQGLAFNLKKKEYPEIIALILVFIAVIVYFVTSLIVLIAISLLLYAIHHWAVARLQGVTGDILGLSIEVTEALFLVMAVWALV</sequence>
<keyword evidence="11 19" id="KW-0460">Magnesium</keyword>
<proteinExistence type="inferred from homology"/>
<evidence type="ECO:0000256" key="13">
    <source>
        <dbReference type="ARBA" id="ARBA00023136"/>
    </source>
</evidence>
<dbReference type="GO" id="GO:0009236">
    <property type="term" value="P:cobalamin biosynthetic process"/>
    <property type="evidence" value="ECO:0007669"/>
    <property type="project" value="UniProtKB-UniRule"/>
</dbReference>
<reference evidence="20" key="1">
    <citation type="journal article" date="2020" name="mSystems">
        <title>Genome- and Community-Level Interaction Insights into Carbon Utilization and Element Cycling Functions of Hydrothermarchaeota in Hydrothermal Sediment.</title>
        <authorList>
            <person name="Zhou Z."/>
            <person name="Liu Y."/>
            <person name="Xu W."/>
            <person name="Pan J."/>
            <person name="Luo Z.H."/>
            <person name="Li M."/>
        </authorList>
    </citation>
    <scope>NUCLEOTIDE SEQUENCE [LARGE SCALE GENOMIC DNA]</scope>
    <source>
        <strain evidence="20">HyVt-493</strain>
    </source>
</reference>
<evidence type="ECO:0000256" key="16">
    <source>
        <dbReference type="ARBA" id="ARBA00032853"/>
    </source>
</evidence>
<keyword evidence="13 19" id="KW-0472">Membrane</keyword>
<evidence type="ECO:0000256" key="14">
    <source>
        <dbReference type="ARBA" id="ARBA00025228"/>
    </source>
</evidence>
<organism evidence="20">
    <name type="scientific">Leucothrix mucor</name>
    <dbReference type="NCBI Taxonomy" id="45248"/>
    <lineage>
        <taxon>Bacteria</taxon>
        <taxon>Pseudomonadati</taxon>
        <taxon>Pseudomonadota</taxon>
        <taxon>Gammaproteobacteria</taxon>
        <taxon>Thiotrichales</taxon>
        <taxon>Thiotrichaceae</taxon>
        <taxon>Leucothrix</taxon>
    </lineage>
</organism>
<evidence type="ECO:0000256" key="11">
    <source>
        <dbReference type="ARBA" id="ARBA00022842"/>
    </source>
</evidence>
<dbReference type="EMBL" id="DRMS01000407">
    <property type="protein sequence ID" value="HFC93294.1"/>
    <property type="molecule type" value="Genomic_DNA"/>
</dbReference>